<dbReference type="InterPro" id="IPR036280">
    <property type="entry name" value="Multihaem_cyt_sf"/>
</dbReference>
<feature type="non-terminal residue" evidence="1">
    <location>
        <position position="183"/>
    </location>
</feature>
<accession>A0A7V5P200</accession>
<sequence>MAKKLLSLVFILVVSMMGSRVWARVTGLCSNCHTMHNSQNGQPVDENGPRIYLLDPVSTFTDACVACHSAEDSTTIVVEGSTRIPIVLNLQEPTYPSDGSSSGTLAGGNFYWLYANAGVGGENQSVYGHNVLAIDGVPADENLSQAPGKPDMASGPNCARCHDRIERCESCHTPAHHADDSGP</sequence>
<evidence type="ECO:0008006" key="2">
    <source>
        <dbReference type="Google" id="ProtNLM"/>
    </source>
</evidence>
<reference evidence="1" key="1">
    <citation type="journal article" date="2020" name="mSystems">
        <title>Genome- and Community-Level Interaction Insights into Carbon Utilization and Element Cycling Functions of Hydrothermarchaeota in Hydrothermal Sediment.</title>
        <authorList>
            <person name="Zhou Z."/>
            <person name="Liu Y."/>
            <person name="Xu W."/>
            <person name="Pan J."/>
            <person name="Luo Z.H."/>
            <person name="Li M."/>
        </authorList>
    </citation>
    <scope>NUCLEOTIDE SEQUENCE [LARGE SCALE GENOMIC DNA]</scope>
    <source>
        <strain evidence="1">HyVt-533</strain>
    </source>
</reference>
<dbReference type="EMBL" id="DROK01000292">
    <property type="protein sequence ID" value="HHI98137.1"/>
    <property type="molecule type" value="Genomic_DNA"/>
</dbReference>
<protein>
    <recommendedName>
        <fullName evidence="2">Doubled CXXCH motif domain-containing protein</fullName>
    </recommendedName>
</protein>
<name>A0A7V5P200_9BACT</name>
<dbReference type="AlphaFoldDB" id="A0A7V5P200"/>
<organism evidence="1">
    <name type="scientific">Thermodesulfatator atlanticus</name>
    <dbReference type="NCBI Taxonomy" id="501497"/>
    <lineage>
        <taxon>Bacteria</taxon>
        <taxon>Pseudomonadati</taxon>
        <taxon>Thermodesulfobacteriota</taxon>
        <taxon>Thermodesulfobacteria</taxon>
        <taxon>Thermodesulfobacteriales</taxon>
        <taxon>Thermodesulfatatoraceae</taxon>
        <taxon>Thermodesulfatator</taxon>
    </lineage>
</organism>
<comment type="caution">
    <text evidence="1">The sequence shown here is derived from an EMBL/GenBank/DDBJ whole genome shotgun (WGS) entry which is preliminary data.</text>
</comment>
<dbReference type="SUPFAM" id="SSF48695">
    <property type="entry name" value="Multiheme cytochromes"/>
    <property type="match status" value="1"/>
</dbReference>
<gene>
    <name evidence="1" type="ORF">ENJ96_09875</name>
</gene>
<proteinExistence type="predicted"/>
<dbReference type="Proteomes" id="UP000886101">
    <property type="component" value="Unassembled WGS sequence"/>
</dbReference>
<evidence type="ECO:0000313" key="1">
    <source>
        <dbReference type="EMBL" id="HHI98137.1"/>
    </source>
</evidence>